<dbReference type="GeneID" id="36346496"/>
<dbReference type="RefSeq" id="XP_024345555.1">
    <property type="nucleotide sequence ID" value="XM_024500030.1"/>
</dbReference>
<gene>
    <name evidence="1" type="ORF">EGR_10781</name>
</gene>
<dbReference type="AlphaFoldDB" id="W6ULE9"/>
<dbReference type="Proteomes" id="UP000019149">
    <property type="component" value="Unassembled WGS sequence"/>
</dbReference>
<sequence length="254" mass="28840">MISLVKAILPNNAFEANSEHYNLLMNACTRHTWICYSVKHPILQIDKRDYRLLSSLNVPCFSSHYILFNVTINALCEFSLLQCMQKLQMSYLQSSAVTTSMLSNNSLAQTCIIEHKICHLCGTFDDSLVGHFLTGWKKPDEVFERISVVVWIFNTHTSEPCFTTFTFACSLKYLIFSCHINECGEVVGVNIQPSMNPQYNTVVPFHMCSIFDSTSMHSNLCKEVIYAVKLLQGSNFYVNNPLNPSNVNLSDGYK</sequence>
<dbReference type="KEGG" id="egl:EGR_10781"/>
<comment type="caution">
    <text evidence="1">The sequence shown here is derived from an EMBL/GenBank/DDBJ whole genome shotgun (WGS) entry which is preliminary data.</text>
</comment>
<name>W6ULE9_ECHGR</name>
<evidence type="ECO:0000313" key="1">
    <source>
        <dbReference type="EMBL" id="EUB54359.1"/>
    </source>
</evidence>
<evidence type="ECO:0000313" key="2">
    <source>
        <dbReference type="Proteomes" id="UP000019149"/>
    </source>
</evidence>
<reference evidence="1 2" key="1">
    <citation type="journal article" date="2013" name="Nat. Genet.">
        <title>The genome of the hydatid tapeworm Echinococcus granulosus.</title>
        <authorList>
            <person name="Zheng H."/>
            <person name="Zhang W."/>
            <person name="Zhang L."/>
            <person name="Zhang Z."/>
            <person name="Li J."/>
            <person name="Lu G."/>
            <person name="Zhu Y."/>
            <person name="Wang Y."/>
            <person name="Huang Y."/>
            <person name="Liu J."/>
            <person name="Kang H."/>
            <person name="Chen J."/>
            <person name="Wang L."/>
            <person name="Chen A."/>
            <person name="Yu S."/>
            <person name="Gao Z."/>
            <person name="Jin L."/>
            <person name="Gu W."/>
            <person name="Wang Z."/>
            <person name="Zhao L."/>
            <person name="Shi B."/>
            <person name="Wen H."/>
            <person name="Lin R."/>
            <person name="Jones M.K."/>
            <person name="Brejova B."/>
            <person name="Vinar T."/>
            <person name="Zhao G."/>
            <person name="McManus D.P."/>
            <person name="Chen Z."/>
            <person name="Zhou Y."/>
            <person name="Wang S."/>
        </authorList>
    </citation>
    <scope>NUCLEOTIDE SEQUENCE [LARGE SCALE GENOMIC DNA]</scope>
</reference>
<dbReference type="EMBL" id="APAU02000268">
    <property type="protein sequence ID" value="EUB54359.1"/>
    <property type="molecule type" value="Genomic_DNA"/>
</dbReference>
<keyword evidence="2" id="KW-1185">Reference proteome</keyword>
<protein>
    <submittedName>
        <fullName evidence="1">Uncharacterized protein</fullName>
    </submittedName>
</protein>
<dbReference type="CTD" id="36346496"/>
<accession>W6ULE9</accession>
<proteinExistence type="predicted"/>
<organism evidence="1 2">
    <name type="scientific">Echinococcus granulosus</name>
    <name type="common">Hydatid tapeworm</name>
    <dbReference type="NCBI Taxonomy" id="6210"/>
    <lineage>
        <taxon>Eukaryota</taxon>
        <taxon>Metazoa</taxon>
        <taxon>Spiralia</taxon>
        <taxon>Lophotrochozoa</taxon>
        <taxon>Platyhelminthes</taxon>
        <taxon>Cestoda</taxon>
        <taxon>Eucestoda</taxon>
        <taxon>Cyclophyllidea</taxon>
        <taxon>Taeniidae</taxon>
        <taxon>Echinococcus</taxon>
        <taxon>Echinococcus granulosus group</taxon>
    </lineage>
</organism>